<proteinExistence type="predicted"/>
<dbReference type="InterPro" id="IPR000182">
    <property type="entry name" value="GNAT_dom"/>
</dbReference>
<dbReference type="Proteomes" id="UP000001096">
    <property type="component" value="Unassembled WGS sequence"/>
</dbReference>
<dbReference type="HOGENOM" id="CLU_762216_0_0_5"/>
<dbReference type="Pfam" id="PF13649">
    <property type="entry name" value="Methyltransf_25"/>
    <property type="match status" value="1"/>
</dbReference>
<dbReference type="Pfam" id="PF00583">
    <property type="entry name" value="Acetyltransf_1"/>
    <property type="match status" value="1"/>
</dbReference>
<dbReference type="SUPFAM" id="SSF53335">
    <property type="entry name" value="S-adenosyl-L-methionine-dependent methyltransferases"/>
    <property type="match status" value="1"/>
</dbReference>
<dbReference type="Gene3D" id="3.40.630.30">
    <property type="match status" value="1"/>
</dbReference>
<organism evidence="4 5">
    <name type="scientific">Afipia broomeae ATCC 49717</name>
    <dbReference type="NCBI Taxonomy" id="883078"/>
    <lineage>
        <taxon>Bacteria</taxon>
        <taxon>Pseudomonadati</taxon>
        <taxon>Pseudomonadota</taxon>
        <taxon>Alphaproteobacteria</taxon>
        <taxon>Hyphomicrobiales</taxon>
        <taxon>Nitrobacteraceae</taxon>
        <taxon>Afipia</taxon>
    </lineage>
</organism>
<dbReference type="AlphaFoldDB" id="K8PJ62"/>
<accession>K8PJ62</accession>
<comment type="caution">
    <text evidence="4">The sequence shown here is derived from an EMBL/GenBank/DDBJ whole genome shotgun (WGS) entry which is preliminary data.</text>
</comment>
<dbReference type="InterPro" id="IPR016181">
    <property type="entry name" value="Acyl_CoA_acyltransferase"/>
</dbReference>
<dbReference type="GO" id="GO:0008168">
    <property type="term" value="F:methyltransferase activity"/>
    <property type="evidence" value="ECO:0007669"/>
    <property type="project" value="UniProtKB-KW"/>
</dbReference>
<evidence type="ECO:0000313" key="4">
    <source>
        <dbReference type="EMBL" id="EKS39575.1"/>
    </source>
</evidence>
<feature type="domain" description="N-acetyltransferase" evidence="3">
    <location>
        <begin position="11"/>
        <end position="173"/>
    </location>
</feature>
<dbReference type="PATRIC" id="fig|883078.3.peg.1573"/>
<protein>
    <recommendedName>
        <fullName evidence="3">N-acetyltransferase domain-containing protein</fullName>
    </recommendedName>
</protein>
<dbReference type="InterPro" id="IPR029063">
    <property type="entry name" value="SAM-dependent_MTases_sf"/>
</dbReference>
<keyword evidence="2" id="KW-0808">Transferase</keyword>
<evidence type="ECO:0000313" key="5">
    <source>
        <dbReference type="Proteomes" id="UP000001096"/>
    </source>
</evidence>
<dbReference type="PROSITE" id="PS51186">
    <property type="entry name" value="GNAT"/>
    <property type="match status" value="1"/>
</dbReference>
<evidence type="ECO:0000259" key="3">
    <source>
        <dbReference type="PROSITE" id="PS51186"/>
    </source>
</evidence>
<dbReference type="CDD" id="cd02440">
    <property type="entry name" value="AdoMet_MTases"/>
    <property type="match status" value="1"/>
</dbReference>
<dbReference type="eggNOG" id="COG0456">
    <property type="taxonomic scope" value="Bacteria"/>
</dbReference>
<dbReference type="GO" id="GO:0032259">
    <property type="term" value="P:methylation"/>
    <property type="evidence" value="ECO:0007669"/>
    <property type="project" value="UniProtKB-KW"/>
</dbReference>
<evidence type="ECO:0000256" key="2">
    <source>
        <dbReference type="ARBA" id="ARBA00022679"/>
    </source>
</evidence>
<dbReference type="EMBL" id="AGWX01000002">
    <property type="protein sequence ID" value="EKS39575.1"/>
    <property type="molecule type" value="Genomic_DNA"/>
</dbReference>
<gene>
    <name evidence="4" type="ORF">HMPREF9695_01536</name>
</gene>
<keyword evidence="5" id="KW-1185">Reference proteome</keyword>
<dbReference type="CDD" id="cd04301">
    <property type="entry name" value="NAT_SF"/>
    <property type="match status" value="1"/>
</dbReference>
<dbReference type="InterPro" id="IPR041698">
    <property type="entry name" value="Methyltransf_25"/>
</dbReference>
<dbReference type="PANTHER" id="PTHR43861:SF1">
    <property type="entry name" value="TRANS-ACONITATE 2-METHYLTRANSFERASE"/>
    <property type="match status" value="1"/>
</dbReference>
<sequence>MTPNSPAAAGHRWRAMSIADLPLVNKLAARIHPDYPEDDAVFAERLRLYPEGCRVLEGEHGLVAYIVSHPWRHLEPPPLNALLGALPFQPSTFYIHDLALAPEAQGTGAGARIVASLAGHAAASGHSSMSLIAVNGSAGFWQRQGFKAVHDPLLASRLRSYGDDARFMSRTLQAPGWHPWSQQIGALYERHAAAFDRDRGKRLVERVWFERFRNVMPDGADVLDLGCGSGEPVARYLIESGHRVTGVDSSPTLIGLCRSRFPGETWIAGDMREVSLSRRFGGVVAWNSFFHLTPEDQRAMFRIFKDHADPGAALMFTSGPRAGEAIGTYQGEPLYHASLDPAEYEALLAAHGFSTVQHVIEDQDCGGLTVWLARTQTP</sequence>
<dbReference type="GO" id="GO:0016747">
    <property type="term" value="F:acyltransferase activity, transferring groups other than amino-acyl groups"/>
    <property type="evidence" value="ECO:0007669"/>
    <property type="project" value="InterPro"/>
</dbReference>
<name>K8PJ62_9BRAD</name>
<evidence type="ECO:0000256" key="1">
    <source>
        <dbReference type="ARBA" id="ARBA00022603"/>
    </source>
</evidence>
<dbReference type="PANTHER" id="PTHR43861">
    <property type="entry name" value="TRANS-ACONITATE 2-METHYLTRANSFERASE-RELATED"/>
    <property type="match status" value="1"/>
</dbReference>
<reference evidence="4 5" key="1">
    <citation type="submission" date="2012-04" db="EMBL/GenBank/DDBJ databases">
        <title>The Genome Sequence of Afipia broomeae ATCC 49717.</title>
        <authorList>
            <consortium name="The Broad Institute Genome Sequencing Platform"/>
            <person name="Earl A."/>
            <person name="Ward D."/>
            <person name="Feldgarden M."/>
            <person name="Gevers D."/>
            <person name="Huys G."/>
            <person name="Walker B."/>
            <person name="Young S.K."/>
            <person name="Zeng Q."/>
            <person name="Gargeya S."/>
            <person name="Fitzgerald M."/>
            <person name="Haas B."/>
            <person name="Abouelleil A."/>
            <person name="Alvarado L."/>
            <person name="Arachchi H.M."/>
            <person name="Berlin A."/>
            <person name="Chapman S.B."/>
            <person name="Goldberg J."/>
            <person name="Griggs A."/>
            <person name="Gujja S."/>
            <person name="Hansen M."/>
            <person name="Howarth C."/>
            <person name="Imamovic A."/>
            <person name="Larimer J."/>
            <person name="McCowen C."/>
            <person name="Montmayeur A."/>
            <person name="Murphy C."/>
            <person name="Neiman D."/>
            <person name="Pearson M."/>
            <person name="Priest M."/>
            <person name="Roberts A."/>
            <person name="Saif S."/>
            <person name="Shea T."/>
            <person name="Sisk P."/>
            <person name="Sykes S."/>
            <person name="Wortman J."/>
            <person name="Nusbaum C."/>
            <person name="Birren B."/>
        </authorList>
    </citation>
    <scope>NUCLEOTIDE SEQUENCE [LARGE SCALE GENOMIC DNA]</scope>
    <source>
        <strain evidence="4 5">ATCC 49717</strain>
    </source>
</reference>
<keyword evidence="1" id="KW-0489">Methyltransferase</keyword>
<dbReference type="SUPFAM" id="SSF55729">
    <property type="entry name" value="Acyl-CoA N-acyltransferases (Nat)"/>
    <property type="match status" value="1"/>
</dbReference>
<dbReference type="Gene3D" id="3.40.50.150">
    <property type="entry name" value="Vaccinia Virus protein VP39"/>
    <property type="match status" value="1"/>
</dbReference>
<dbReference type="eggNOG" id="COG0500">
    <property type="taxonomic scope" value="Bacteria"/>
</dbReference>